<protein>
    <submittedName>
        <fullName evidence="2">Uncharacterized protein</fullName>
    </submittedName>
</protein>
<evidence type="ECO:0000256" key="1">
    <source>
        <dbReference type="SAM" id="MobiDB-lite"/>
    </source>
</evidence>
<reference evidence="2 3" key="1">
    <citation type="journal article" date="2023" name="Plants (Basel)">
        <title>Bridging the Gap: Combining Genomics and Transcriptomics Approaches to Understand Stylosanthes scabra, an Orphan Legume from the Brazilian Caatinga.</title>
        <authorList>
            <person name="Ferreira-Neto J.R.C."/>
            <person name="da Silva M.D."/>
            <person name="Binneck E."/>
            <person name="de Melo N.F."/>
            <person name="da Silva R.H."/>
            <person name="de Melo A.L.T.M."/>
            <person name="Pandolfi V."/>
            <person name="Bustamante F.O."/>
            <person name="Brasileiro-Vidal A.C."/>
            <person name="Benko-Iseppon A.M."/>
        </authorList>
    </citation>
    <scope>NUCLEOTIDE SEQUENCE [LARGE SCALE GENOMIC DNA]</scope>
    <source>
        <tissue evidence="2">Leaves</tissue>
    </source>
</reference>
<name>A0ABU6YKB4_9FABA</name>
<organism evidence="2 3">
    <name type="scientific">Stylosanthes scabra</name>
    <dbReference type="NCBI Taxonomy" id="79078"/>
    <lineage>
        <taxon>Eukaryota</taxon>
        <taxon>Viridiplantae</taxon>
        <taxon>Streptophyta</taxon>
        <taxon>Embryophyta</taxon>
        <taxon>Tracheophyta</taxon>
        <taxon>Spermatophyta</taxon>
        <taxon>Magnoliopsida</taxon>
        <taxon>eudicotyledons</taxon>
        <taxon>Gunneridae</taxon>
        <taxon>Pentapetalae</taxon>
        <taxon>rosids</taxon>
        <taxon>fabids</taxon>
        <taxon>Fabales</taxon>
        <taxon>Fabaceae</taxon>
        <taxon>Papilionoideae</taxon>
        <taxon>50 kb inversion clade</taxon>
        <taxon>dalbergioids sensu lato</taxon>
        <taxon>Dalbergieae</taxon>
        <taxon>Pterocarpus clade</taxon>
        <taxon>Stylosanthes</taxon>
    </lineage>
</organism>
<feature type="region of interest" description="Disordered" evidence="1">
    <location>
        <begin position="98"/>
        <end position="118"/>
    </location>
</feature>
<sequence length="118" mass="12818">RGREREQRGRKHTATPSRSCASADLVVYRVAFGEHGSGTIAVAGGCLRKIKRGSLREHRETTSRREIGKEVAGASTSSNNKGAGNIFFADLSTRTFKAGATRSKRSSTTELLQPLRSR</sequence>
<keyword evidence="3" id="KW-1185">Reference proteome</keyword>
<accession>A0ABU6YKB4</accession>
<proteinExistence type="predicted"/>
<evidence type="ECO:0000313" key="3">
    <source>
        <dbReference type="Proteomes" id="UP001341840"/>
    </source>
</evidence>
<comment type="caution">
    <text evidence="2">The sequence shown here is derived from an EMBL/GenBank/DDBJ whole genome shotgun (WGS) entry which is preliminary data.</text>
</comment>
<evidence type="ECO:0000313" key="2">
    <source>
        <dbReference type="EMBL" id="MED6210375.1"/>
    </source>
</evidence>
<dbReference type="Proteomes" id="UP001341840">
    <property type="component" value="Unassembled WGS sequence"/>
</dbReference>
<feature type="compositionally biased region" description="Basic and acidic residues" evidence="1">
    <location>
        <begin position="55"/>
        <end position="69"/>
    </location>
</feature>
<feature type="region of interest" description="Disordered" evidence="1">
    <location>
        <begin position="55"/>
        <end position="79"/>
    </location>
</feature>
<feature type="non-terminal residue" evidence="2">
    <location>
        <position position="1"/>
    </location>
</feature>
<dbReference type="EMBL" id="JASCZI010242261">
    <property type="protein sequence ID" value="MED6210375.1"/>
    <property type="molecule type" value="Genomic_DNA"/>
</dbReference>
<gene>
    <name evidence="2" type="ORF">PIB30_063533</name>
</gene>